<proteinExistence type="predicted"/>
<keyword evidence="3" id="KW-1185">Reference proteome</keyword>
<dbReference type="RefSeq" id="WP_135441473.1">
    <property type="nucleotide sequence ID" value="NZ_SRLE01000004.1"/>
</dbReference>
<reference evidence="2 3" key="1">
    <citation type="submission" date="2019-04" db="EMBL/GenBank/DDBJ databases">
        <title>Taxonomy of novel Haliea sp. from mangrove soil of West Coast of India.</title>
        <authorList>
            <person name="Verma A."/>
            <person name="Kumar P."/>
            <person name="Krishnamurthi S."/>
        </authorList>
    </citation>
    <scope>NUCLEOTIDE SEQUENCE [LARGE SCALE GENOMIC DNA]</scope>
    <source>
        <strain evidence="2 3">SAOS-164</strain>
    </source>
</reference>
<dbReference type="OrthoDB" id="5625885at2"/>
<keyword evidence="1" id="KW-0812">Transmembrane</keyword>
<dbReference type="Proteomes" id="UP000298050">
    <property type="component" value="Unassembled WGS sequence"/>
</dbReference>
<evidence type="ECO:0000313" key="3">
    <source>
        <dbReference type="Proteomes" id="UP000298050"/>
    </source>
</evidence>
<dbReference type="AlphaFoldDB" id="A0A4Z0M764"/>
<protein>
    <submittedName>
        <fullName evidence="2">DUF2970 domain-containing protein</fullName>
    </submittedName>
</protein>
<sequence>MTEDNKSEEPSRSPGPLQVVGSVFAAAFGVQNSKNRERDFKQGRAGVFIAAGIIFTLLFIAAMVTIVQLVLKGAGK</sequence>
<dbReference type="EMBL" id="SRLE01000004">
    <property type="protein sequence ID" value="TGD75334.1"/>
    <property type="molecule type" value="Genomic_DNA"/>
</dbReference>
<keyword evidence="1" id="KW-1133">Transmembrane helix</keyword>
<evidence type="ECO:0000256" key="1">
    <source>
        <dbReference type="SAM" id="Phobius"/>
    </source>
</evidence>
<accession>A0A4Z0M764</accession>
<gene>
    <name evidence="2" type="ORF">E4634_04910</name>
</gene>
<dbReference type="Pfam" id="PF11174">
    <property type="entry name" value="DUF2970"/>
    <property type="match status" value="1"/>
</dbReference>
<evidence type="ECO:0000313" key="2">
    <source>
        <dbReference type="EMBL" id="TGD75334.1"/>
    </source>
</evidence>
<dbReference type="InterPro" id="IPR021344">
    <property type="entry name" value="DUF2970"/>
</dbReference>
<feature type="transmembrane region" description="Helical" evidence="1">
    <location>
        <begin position="45"/>
        <end position="71"/>
    </location>
</feature>
<name>A0A4Z0M764_9GAMM</name>
<feature type="transmembrane region" description="Helical" evidence="1">
    <location>
        <begin position="15"/>
        <end position="33"/>
    </location>
</feature>
<keyword evidence="1" id="KW-0472">Membrane</keyword>
<comment type="caution">
    <text evidence="2">The sequence shown here is derived from an EMBL/GenBank/DDBJ whole genome shotgun (WGS) entry which is preliminary data.</text>
</comment>
<organism evidence="2 3">
    <name type="scientific">Mangrovimicrobium sediminis</name>
    <dbReference type="NCBI Taxonomy" id="2562682"/>
    <lineage>
        <taxon>Bacteria</taxon>
        <taxon>Pseudomonadati</taxon>
        <taxon>Pseudomonadota</taxon>
        <taxon>Gammaproteobacteria</taxon>
        <taxon>Cellvibrionales</taxon>
        <taxon>Halieaceae</taxon>
        <taxon>Mangrovimicrobium</taxon>
    </lineage>
</organism>